<name>B8IVF7_METNO</name>
<dbReference type="Proteomes" id="UP000008207">
    <property type="component" value="Chromosome"/>
</dbReference>
<sequence>MSDTKSITGAITASEARIVTLSRREVRALGDDIPLDYVELTDALDRAQGDADEPGKTAYVVIRIRGEEL</sequence>
<dbReference type="KEGG" id="mno:Mnod_6200"/>
<dbReference type="RefSeq" id="WP_015932591.1">
    <property type="nucleotide sequence ID" value="NC_011894.1"/>
</dbReference>
<proteinExistence type="predicted"/>
<keyword evidence="2" id="KW-1185">Reference proteome</keyword>
<evidence type="ECO:0000313" key="1">
    <source>
        <dbReference type="EMBL" id="ACL61008.1"/>
    </source>
</evidence>
<gene>
    <name evidence="1" type="ordered locus">Mnod_6200</name>
</gene>
<evidence type="ECO:0000313" key="2">
    <source>
        <dbReference type="Proteomes" id="UP000008207"/>
    </source>
</evidence>
<accession>B8IVF7</accession>
<dbReference type="AlphaFoldDB" id="B8IVF7"/>
<reference evidence="1 2" key="1">
    <citation type="submission" date="2009-01" db="EMBL/GenBank/DDBJ databases">
        <title>Complete sequence of chromosome of Methylobacterium nodulans ORS 2060.</title>
        <authorList>
            <consortium name="US DOE Joint Genome Institute"/>
            <person name="Lucas S."/>
            <person name="Copeland A."/>
            <person name="Lapidus A."/>
            <person name="Glavina del Rio T."/>
            <person name="Dalin E."/>
            <person name="Tice H."/>
            <person name="Bruce D."/>
            <person name="Goodwin L."/>
            <person name="Pitluck S."/>
            <person name="Sims D."/>
            <person name="Brettin T."/>
            <person name="Detter J.C."/>
            <person name="Han C."/>
            <person name="Larimer F."/>
            <person name="Land M."/>
            <person name="Hauser L."/>
            <person name="Kyrpides N."/>
            <person name="Ivanova N."/>
            <person name="Marx C.J."/>
            <person name="Richardson P."/>
        </authorList>
    </citation>
    <scope>NUCLEOTIDE SEQUENCE [LARGE SCALE GENOMIC DNA]</scope>
    <source>
        <strain evidence="2">LMG 21967 / CNCM I-2342 / ORS 2060</strain>
    </source>
</reference>
<protein>
    <submittedName>
        <fullName evidence="1">Uncharacterized protein</fullName>
    </submittedName>
</protein>
<organism evidence="1 2">
    <name type="scientific">Methylobacterium nodulans (strain LMG 21967 / CNCM I-2342 / ORS 2060)</name>
    <dbReference type="NCBI Taxonomy" id="460265"/>
    <lineage>
        <taxon>Bacteria</taxon>
        <taxon>Pseudomonadati</taxon>
        <taxon>Pseudomonadota</taxon>
        <taxon>Alphaproteobacteria</taxon>
        <taxon>Hyphomicrobiales</taxon>
        <taxon>Methylobacteriaceae</taxon>
        <taxon>Methylobacterium</taxon>
    </lineage>
</organism>
<dbReference type="HOGENOM" id="CLU_2771164_0_0_5"/>
<dbReference type="EMBL" id="CP001349">
    <property type="protein sequence ID" value="ACL61008.1"/>
    <property type="molecule type" value="Genomic_DNA"/>
</dbReference>